<gene>
    <name evidence="1" type="ORF">AS031_08440</name>
</gene>
<accession>A0A0V8IPA3</accession>
<evidence type="ECO:0000313" key="2">
    <source>
        <dbReference type="Proteomes" id="UP000053199"/>
    </source>
</evidence>
<reference evidence="1 2" key="1">
    <citation type="journal article" date="2014" name="Arch. Microbiol.">
        <title>Arthrobacter enclensis sp. nov., isolated from sediment sample.</title>
        <authorList>
            <person name="Dastager S.G."/>
            <person name="Liu Q."/>
            <person name="Tang S.K."/>
            <person name="Krishnamurthi S."/>
            <person name="Lee J.C."/>
            <person name="Li W.J."/>
        </authorList>
    </citation>
    <scope>NUCLEOTIDE SEQUENCE [LARGE SCALE GENOMIC DNA]</scope>
    <source>
        <strain evidence="1 2">NIO-1008</strain>
    </source>
</reference>
<dbReference type="STRING" id="993070.AS031_08440"/>
<dbReference type="OrthoDB" id="4947544at2"/>
<proteinExistence type="predicted"/>
<protein>
    <submittedName>
        <fullName evidence="1">Uncharacterized protein</fullName>
    </submittedName>
</protein>
<evidence type="ECO:0000313" key="1">
    <source>
        <dbReference type="EMBL" id="KSU76634.1"/>
    </source>
</evidence>
<name>A0A0V8IPA3_9MICC</name>
<keyword evidence="2" id="KW-1185">Reference proteome</keyword>
<comment type="caution">
    <text evidence="1">The sequence shown here is derived from an EMBL/GenBank/DDBJ whole genome shotgun (WGS) entry which is preliminary data.</text>
</comment>
<organism evidence="1 2">
    <name type="scientific">Pseudarthrobacter enclensis</name>
    <dbReference type="NCBI Taxonomy" id="993070"/>
    <lineage>
        <taxon>Bacteria</taxon>
        <taxon>Bacillati</taxon>
        <taxon>Actinomycetota</taxon>
        <taxon>Actinomycetes</taxon>
        <taxon>Micrococcales</taxon>
        <taxon>Micrococcaceae</taxon>
        <taxon>Pseudarthrobacter</taxon>
    </lineage>
</organism>
<dbReference type="EMBL" id="LNQM01000003">
    <property type="protein sequence ID" value="KSU76634.1"/>
    <property type="molecule type" value="Genomic_DNA"/>
</dbReference>
<dbReference type="Proteomes" id="UP000053199">
    <property type="component" value="Unassembled WGS sequence"/>
</dbReference>
<sequence>MNRPGHTRITPTALRKTVETVACQAFGIPPGDASASLHDDAGKLGVDLLVRLPAPPLLALDPGGRDRPLFERADIARLKISFMGREVTGMELGRINIRLGAA</sequence>
<dbReference type="RefSeq" id="WP_058267706.1">
    <property type="nucleotide sequence ID" value="NZ_FMAZ01000003.1"/>
</dbReference>
<dbReference type="AlphaFoldDB" id="A0A0V8IPA3"/>